<dbReference type="InterPro" id="IPR022663">
    <property type="entry name" value="DapB_C"/>
</dbReference>
<evidence type="ECO:0000256" key="8">
    <source>
        <dbReference type="ARBA" id="ARBA00023154"/>
    </source>
</evidence>
<dbReference type="Proteomes" id="UP000298602">
    <property type="component" value="Chromosome"/>
</dbReference>
<dbReference type="InterPro" id="IPR000846">
    <property type="entry name" value="DapB_N"/>
</dbReference>
<dbReference type="Gene3D" id="3.40.50.720">
    <property type="entry name" value="NAD(P)-binding Rossmann-like Domain"/>
    <property type="match status" value="1"/>
</dbReference>
<evidence type="ECO:0000256" key="11">
    <source>
        <dbReference type="ARBA" id="ARBA00049080"/>
    </source>
</evidence>
<comment type="subcellular location">
    <subcellularLocation>
        <location evidence="13">Cytoplasm</location>
    </subcellularLocation>
</comment>
<dbReference type="InterPro" id="IPR023940">
    <property type="entry name" value="DHDPR_bac"/>
</dbReference>
<feature type="binding site" evidence="13">
    <location>
        <begin position="8"/>
        <end position="13"/>
    </location>
    <ligand>
        <name>NAD(+)</name>
        <dbReference type="ChEBI" id="CHEBI:57540"/>
    </ligand>
</feature>
<dbReference type="AlphaFoldDB" id="A0A4V1ER98"/>
<dbReference type="NCBIfam" id="TIGR00036">
    <property type="entry name" value="dapB"/>
    <property type="match status" value="1"/>
</dbReference>
<evidence type="ECO:0000256" key="3">
    <source>
        <dbReference type="ARBA" id="ARBA00022605"/>
    </source>
</evidence>
<name>A0A4V1ER98_9BACT</name>
<feature type="active site" description="Proton donor" evidence="13">
    <location>
        <position position="159"/>
    </location>
</feature>
<feature type="domain" description="Dihydrodipicolinate reductase N-terminal" evidence="14">
    <location>
        <begin position="3"/>
        <end position="125"/>
    </location>
</feature>
<dbReference type="SUPFAM" id="SSF51735">
    <property type="entry name" value="NAD(P)-binding Rossmann-fold domains"/>
    <property type="match status" value="1"/>
</dbReference>
<evidence type="ECO:0000256" key="9">
    <source>
        <dbReference type="ARBA" id="ARBA00037922"/>
    </source>
</evidence>
<comment type="catalytic activity">
    <reaction evidence="11 13">
        <text>(S)-2,3,4,5-tetrahydrodipicolinate + NADP(+) + H2O = (2S,4S)-4-hydroxy-2,3,4,5-tetrahydrodipicolinate + NADPH + H(+)</text>
        <dbReference type="Rhea" id="RHEA:35331"/>
        <dbReference type="ChEBI" id="CHEBI:15377"/>
        <dbReference type="ChEBI" id="CHEBI:15378"/>
        <dbReference type="ChEBI" id="CHEBI:16845"/>
        <dbReference type="ChEBI" id="CHEBI:57783"/>
        <dbReference type="ChEBI" id="CHEBI:58349"/>
        <dbReference type="ChEBI" id="CHEBI:67139"/>
        <dbReference type="EC" id="1.17.1.8"/>
    </reaction>
</comment>
<feature type="binding site" evidence="13">
    <location>
        <begin position="122"/>
        <end position="125"/>
    </location>
    <ligand>
        <name>NAD(+)</name>
        <dbReference type="ChEBI" id="CHEBI:57540"/>
    </ligand>
</feature>
<dbReference type="PROSITE" id="PS01298">
    <property type="entry name" value="DAPB"/>
    <property type="match status" value="1"/>
</dbReference>
<evidence type="ECO:0000256" key="12">
    <source>
        <dbReference type="ARBA" id="ARBA00049396"/>
    </source>
</evidence>
<keyword evidence="8 13" id="KW-0457">Lysine biosynthesis</keyword>
<evidence type="ECO:0000256" key="7">
    <source>
        <dbReference type="ARBA" id="ARBA00023027"/>
    </source>
</evidence>
<evidence type="ECO:0000259" key="14">
    <source>
        <dbReference type="Pfam" id="PF01113"/>
    </source>
</evidence>
<feature type="binding site" evidence="13">
    <location>
        <position position="35"/>
    </location>
    <ligand>
        <name>NADP(+)</name>
        <dbReference type="ChEBI" id="CHEBI:58349"/>
    </ligand>
</feature>
<feature type="binding site" evidence="13">
    <location>
        <position position="34"/>
    </location>
    <ligand>
        <name>NAD(+)</name>
        <dbReference type="ChEBI" id="CHEBI:57540"/>
    </ligand>
</feature>
<dbReference type="GO" id="GO:0009089">
    <property type="term" value="P:lysine biosynthetic process via diaminopimelate"/>
    <property type="evidence" value="ECO:0007669"/>
    <property type="project" value="UniProtKB-UniRule"/>
</dbReference>
<evidence type="ECO:0000256" key="13">
    <source>
        <dbReference type="HAMAP-Rule" id="MF_00102"/>
    </source>
</evidence>
<dbReference type="PANTHER" id="PTHR20836">
    <property type="entry name" value="DIHYDRODIPICOLINATE REDUCTASE"/>
    <property type="match status" value="1"/>
</dbReference>
<feature type="binding site" evidence="13">
    <location>
        <begin position="98"/>
        <end position="100"/>
    </location>
    <ligand>
        <name>NAD(+)</name>
        <dbReference type="ChEBI" id="CHEBI:57540"/>
    </ligand>
</feature>
<dbReference type="InterPro" id="IPR022664">
    <property type="entry name" value="DapB_N_CS"/>
</dbReference>
<dbReference type="GO" id="GO:0016726">
    <property type="term" value="F:oxidoreductase activity, acting on CH or CH2 groups, NAD or NADP as acceptor"/>
    <property type="evidence" value="ECO:0007669"/>
    <property type="project" value="UniProtKB-UniRule"/>
</dbReference>
<dbReference type="CDD" id="cd02274">
    <property type="entry name" value="DHDPR_N"/>
    <property type="match status" value="1"/>
</dbReference>
<keyword evidence="7 13" id="KW-0520">NAD</keyword>
<dbReference type="SUPFAM" id="SSF55347">
    <property type="entry name" value="Glyceraldehyde-3-phosphate dehydrogenase-like, C-terminal domain"/>
    <property type="match status" value="1"/>
</dbReference>
<evidence type="ECO:0000256" key="10">
    <source>
        <dbReference type="ARBA" id="ARBA00038983"/>
    </source>
</evidence>
<dbReference type="UniPathway" id="UPA00034">
    <property type="reaction ID" value="UER00018"/>
</dbReference>
<keyword evidence="6 13" id="KW-0560">Oxidoreductase</keyword>
<dbReference type="InterPro" id="IPR036291">
    <property type="entry name" value="NAD(P)-bd_dom_sf"/>
</dbReference>
<sequence length="270" mass="28397">MLRIAVAGVAGRMGSRIAQLVAEAEDLELAGVFERPDHPLVGKDVREAAGGAAAGRAIASSIGEVLEGCDVVIDFTSARSSLENLEAAAAAGRPMVIGSTGFSRDDLSRAAALAARIPCVLAPNMSVGVNVLFKVVADAARLLGTDFDVEIVETHHRFKKDAPSGTALKLAQVIAEALNRDLEAAGVFSRHGMIGERPKDAIGIQTLRGGDIVGEHTVLFAGMGERIEITHRAHSRDNFARGALQAARWVAAQPPGLYDMQHVLGIKTRL</sequence>
<proteinExistence type="inferred from homology"/>
<evidence type="ECO:0000256" key="6">
    <source>
        <dbReference type="ARBA" id="ARBA00023002"/>
    </source>
</evidence>
<dbReference type="GO" id="GO:0008839">
    <property type="term" value="F:4-hydroxy-tetrahydrodipicolinate reductase"/>
    <property type="evidence" value="ECO:0007669"/>
    <property type="project" value="UniProtKB-UniRule"/>
</dbReference>
<dbReference type="Gene3D" id="3.30.360.10">
    <property type="entry name" value="Dihydrodipicolinate Reductase, domain 2"/>
    <property type="match status" value="1"/>
</dbReference>
<comment type="function">
    <text evidence="13">Catalyzes the conversion of 4-hydroxy-tetrahydrodipicolinate (HTPA) to tetrahydrodipicolinate.</text>
</comment>
<feature type="active site" description="Proton donor/acceptor" evidence="13">
    <location>
        <position position="155"/>
    </location>
</feature>
<dbReference type="GO" id="GO:0051287">
    <property type="term" value="F:NAD binding"/>
    <property type="evidence" value="ECO:0007669"/>
    <property type="project" value="UniProtKB-UniRule"/>
</dbReference>
<dbReference type="PANTHER" id="PTHR20836:SF0">
    <property type="entry name" value="4-HYDROXY-TETRAHYDRODIPICOLINATE REDUCTASE 1, CHLOROPLASTIC-RELATED"/>
    <property type="match status" value="1"/>
</dbReference>
<keyword evidence="17" id="KW-1185">Reference proteome</keyword>
<dbReference type="EMBL" id="CP040098">
    <property type="protein sequence ID" value="QCQ20891.1"/>
    <property type="molecule type" value="Genomic_DNA"/>
</dbReference>
<feature type="binding site" evidence="13">
    <location>
        <position position="156"/>
    </location>
    <ligand>
        <name>(S)-2,3,4,5-tetrahydrodipicolinate</name>
        <dbReference type="ChEBI" id="CHEBI:16845"/>
    </ligand>
</feature>
<dbReference type="OrthoDB" id="9790352at2"/>
<comment type="pathway">
    <text evidence="9 13">Amino-acid biosynthesis; L-lysine biosynthesis via DAP pathway; (S)-tetrahydrodipicolinate from L-aspartate: step 4/4.</text>
</comment>
<comment type="catalytic activity">
    <reaction evidence="12 13">
        <text>(S)-2,3,4,5-tetrahydrodipicolinate + NAD(+) + H2O = (2S,4S)-4-hydroxy-2,3,4,5-tetrahydrodipicolinate + NADH + H(+)</text>
        <dbReference type="Rhea" id="RHEA:35323"/>
        <dbReference type="ChEBI" id="CHEBI:15377"/>
        <dbReference type="ChEBI" id="CHEBI:15378"/>
        <dbReference type="ChEBI" id="CHEBI:16845"/>
        <dbReference type="ChEBI" id="CHEBI:57540"/>
        <dbReference type="ChEBI" id="CHEBI:57945"/>
        <dbReference type="ChEBI" id="CHEBI:67139"/>
        <dbReference type="EC" id="1.17.1.8"/>
    </reaction>
</comment>
<dbReference type="GO" id="GO:0019877">
    <property type="term" value="P:diaminopimelate biosynthetic process"/>
    <property type="evidence" value="ECO:0007669"/>
    <property type="project" value="UniProtKB-UniRule"/>
</dbReference>
<comment type="subunit">
    <text evidence="13">Homotetramer.</text>
</comment>
<keyword evidence="4 13" id="KW-0521">NADP</keyword>
<dbReference type="Pfam" id="PF01113">
    <property type="entry name" value="DapB_N"/>
    <property type="match status" value="1"/>
</dbReference>
<keyword evidence="3 13" id="KW-0028">Amino-acid biosynthesis</keyword>
<dbReference type="KEGG" id="dax:FDQ92_00960"/>
<dbReference type="RefSeq" id="WP_137422861.1">
    <property type="nucleotide sequence ID" value="NZ_CP040098.1"/>
</dbReference>
<feature type="domain" description="Dihydrodipicolinate reductase C-terminal" evidence="15">
    <location>
        <begin position="128"/>
        <end position="264"/>
    </location>
</feature>
<dbReference type="GO" id="GO:0050661">
    <property type="term" value="F:NADP binding"/>
    <property type="evidence" value="ECO:0007669"/>
    <property type="project" value="UniProtKB-UniRule"/>
</dbReference>
<dbReference type="PIRSF" id="PIRSF000161">
    <property type="entry name" value="DHPR"/>
    <property type="match status" value="1"/>
</dbReference>
<feature type="binding site" evidence="13">
    <location>
        <begin position="165"/>
        <end position="166"/>
    </location>
    <ligand>
        <name>(S)-2,3,4,5-tetrahydrodipicolinate</name>
        <dbReference type="ChEBI" id="CHEBI:16845"/>
    </ligand>
</feature>
<evidence type="ECO:0000256" key="1">
    <source>
        <dbReference type="ARBA" id="ARBA00006642"/>
    </source>
</evidence>
<dbReference type="FunFam" id="3.30.360.10:FF:000004">
    <property type="entry name" value="4-hydroxy-tetrahydrodipicolinate reductase"/>
    <property type="match status" value="1"/>
</dbReference>
<dbReference type="GO" id="GO:0005829">
    <property type="term" value="C:cytosol"/>
    <property type="evidence" value="ECO:0007669"/>
    <property type="project" value="TreeGrafter"/>
</dbReference>
<gene>
    <name evidence="13" type="primary">dapB</name>
    <name evidence="16" type="ORF">FDQ92_00960</name>
</gene>
<dbReference type="Pfam" id="PF05173">
    <property type="entry name" value="DapB_C"/>
    <property type="match status" value="1"/>
</dbReference>
<evidence type="ECO:0000313" key="17">
    <source>
        <dbReference type="Proteomes" id="UP000298602"/>
    </source>
</evidence>
<evidence type="ECO:0000313" key="16">
    <source>
        <dbReference type="EMBL" id="QCQ20891.1"/>
    </source>
</evidence>
<keyword evidence="5 13" id="KW-0220">Diaminopimelate biosynthesis</keyword>
<reference evidence="16 17" key="2">
    <citation type="submission" date="2019-05" db="EMBL/GenBank/DDBJ databases">
        <authorList>
            <person name="Suflita J.M."/>
            <person name="Marks C.R."/>
        </authorList>
    </citation>
    <scope>NUCLEOTIDE SEQUENCE [LARGE SCALE GENOMIC DNA]</scope>
    <source>
        <strain evidence="16 17">ALDC</strain>
    </source>
</reference>
<organism evidence="16 17">
    <name type="scientific">Desulfoglaeba alkanexedens ALDC</name>
    <dbReference type="NCBI Taxonomy" id="980445"/>
    <lineage>
        <taxon>Bacteria</taxon>
        <taxon>Pseudomonadati</taxon>
        <taxon>Thermodesulfobacteriota</taxon>
        <taxon>Syntrophobacteria</taxon>
        <taxon>Syntrophobacterales</taxon>
        <taxon>Syntrophobacteraceae</taxon>
        <taxon>Desulfoglaeba</taxon>
    </lineage>
</organism>
<reference evidence="16 17" key="1">
    <citation type="submission" date="2019-05" db="EMBL/GenBank/DDBJ databases">
        <title>The Complete Genome Sequence of the n-alkane-degrading Desulfoglaeba alkanexedens ALDC reveals multiple alkylsuccinate synthase gene clusters.</title>
        <authorList>
            <person name="Callaghan A.V."/>
            <person name="Davidova I.A."/>
            <person name="Duncan K.E."/>
            <person name="Morris B."/>
            <person name="McInerney M.J."/>
        </authorList>
    </citation>
    <scope>NUCLEOTIDE SEQUENCE [LARGE SCALE GENOMIC DNA]</scope>
    <source>
        <strain evidence="16 17">ALDC</strain>
    </source>
</reference>
<evidence type="ECO:0000259" key="15">
    <source>
        <dbReference type="Pfam" id="PF05173"/>
    </source>
</evidence>
<evidence type="ECO:0000256" key="2">
    <source>
        <dbReference type="ARBA" id="ARBA00022490"/>
    </source>
</evidence>
<accession>A0A4V1ER98</accession>
<dbReference type="HAMAP" id="MF_00102">
    <property type="entry name" value="DapB"/>
    <property type="match status" value="1"/>
</dbReference>
<keyword evidence="2 13" id="KW-0963">Cytoplasm</keyword>
<comment type="similarity">
    <text evidence="1 13">Belongs to the DapB family.</text>
</comment>
<comment type="caution">
    <text evidence="13">Was originally thought to be a dihydrodipicolinate reductase (DHDPR), catalyzing the conversion of dihydrodipicolinate to tetrahydrodipicolinate. However, it was shown in E.coli that the substrate of the enzymatic reaction is not dihydrodipicolinate (DHDP) but in fact (2S,4S)-4-hydroxy-2,3,4,5-tetrahydrodipicolinic acid (HTPA), the product released by the DapA-catalyzed reaction.</text>
</comment>
<dbReference type="EC" id="1.17.1.8" evidence="10 13"/>
<evidence type="ECO:0000256" key="5">
    <source>
        <dbReference type="ARBA" id="ARBA00022915"/>
    </source>
</evidence>
<protein>
    <recommendedName>
        <fullName evidence="10 13">4-hydroxy-tetrahydrodipicolinate reductase</fullName>
        <shortName evidence="13">HTPA reductase</shortName>
        <ecNumber evidence="10 13">1.17.1.8</ecNumber>
    </recommendedName>
</protein>
<evidence type="ECO:0000256" key="4">
    <source>
        <dbReference type="ARBA" id="ARBA00022857"/>
    </source>
</evidence>